<proteinExistence type="predicted"/>
<evidence type="ECO:0000313" key="2">
    <source>
        <dbReference type="EMBL" id="KAH7125294.1"/>
    </source>
</evidence>
<keyword evidence="3" id="KW-1185">Reference proteome</keyword>
<dbReference type="OrthoDB" id="5355526at2759"/>
<evidence type="ECO:0000313" key="3">
    <source>
        <dbReference type="Proteomes" id="UP000700596"/>
    </source>
</evidence>
<name>A0A9P9DUI4_9PLEO</name>
<dbReference type="Proteomes" id="UP000700596">
    <property type="component" value="Unassembled WGS sequence"/>
</dbReference>
<feature type="transmembrane region" description="Helical" evidence="1">
    <location>
        <begin position="444"/>
        <end position="465"/>
    </location>
</feature>
<comment type="caution">
    <text evidence="2">The sequence shown here is derived from an EMBL/GenBank/DDBJ whole genome shotgun (WGS) entry which is preliminary data.</text>
</comment>
<keyword evidence="1" id="KW-0812">Transmembrane</keyword>
<protein>
    <submittedName>
        <fullName evidence="2">Uncharacterized protein</fullName>
    </submittedName>
</protein>
<feature type="transmembrane region" description="Helical" evidence="1">
    <location>
        <begin position="416"/>
        <end position="438"/>
    </location>
</feature>
<reference evidence="2" key="1">
    <citation type="journal article" date="2021" name="Nat. Commun.">
        <title>Genetic determinants of endophytism in the Arabidopsis root mycobiome.</title>
        <authorList>
            <person name="Mesny F."/>
            <person name="Miyauchi S."/>
            <person name="Thiergart T."/>
            <person name="Pickel B."/>
            <person name="Atanasova L."/>
            <person name="Karlsson M."/>
            <person name="Huettel B."/>
            <person name="Barry K.W."/>
            <person name="Haridas S."/>
            <person name="Chen C."/>
            <person name="Bauer D."/>
            <person name="Andreopoulos W."/>
            <person name="Pangilinan J."/>
            <person name="LaButti K."/>
            <person name="Riley R."/>
            <person name="Lipzen A."/>
            <person name="Clum A."/>
            <person name="Drula E."/>
            <person name="Henrissat B."/>
            <person name="Kohler A."/>
            <person name="Grigoriev I.V."/>
            <person name="Martin F.M."/>
            <person name="Hacquard S."/>
        </authorList>
    </citation>
    <scope>NUCLEOTIDE SEQUENCE</scope>
    <source>
        <strain evidence="2">MPI-CAGE-CH-0243</strain>
    </source>
</reference>
<keyword evidence="1" id="KW-1133">Transmembrane helix</keyword>
<keyword evidence="1" id="KW-0472">Membrane</keyword>
<dbReference type="AlphaFoldDB" id="A0A9P9DUI4"/>
<accession>A0A9P9DUI4</accession>
<dbReference type="EMBL" id="JAGMWT010000007">
    <property type="protein sequence ID" value="KAH7125294.1"/>
    <property type="molecule type" value="Genomic_DNA"/>
</dbReference>
<organism evidence="2 3">
    <name type="scientific">Dendryphion nanum</name>
    <dbReference type="NCBI Taxonomy" id="256645"/>
    <lineage>
        <taxon>Eukaryota</taxon>
        <taxon>Fungi</taxon>
        <taxon>Dikarya</taxon>
        <taxon>Ascomycota</taxon>
        <taxon>Pezizomycotina</taxon>
        <taxon>Dothideomycetes</taxon>
        <taxon>Pleosporomycetidae</taxon>
        <taxon>Pleosporales</taxon>
        <taxon>Torulaceae</taxon>
        <taxon>Dendryphion</taxon>
    </lineage>
</organism>
<evidence type="ECO:0000256" key="1">
    <source>
        <dbReference type="SAM" id="Phobius"/>
    </source>
</evidence>
<sequence length="468" mass="53309">MNISFTRPDFNNIDIFDHRRETNKSKHSLPEPLKEVQGLTFHSNNMIRIEREHPLSYHTPDYNDVGKEKKYGLAPLSPQSTTTVNESQMNKALKASFPSDLDIKSSLANKGLYRRWLRRLEIIFEFLGVCETRTLPGAQRLRWTCTCGKNIYDDFVELQPGALEDLRLRLQHRETPTDYNSGSAKAWGRINSIFSWSVTSLMHILRGHGGQTRSNPNTGQLPTHNPPISSMNQFRATTPVSSNPLYLLLCINSGRFGADLHQESMQQISCDQELFHFLRRIYAHRRNRLLRLFSLRTMNSIQFVKFAADMSAKVDIHSHSTYCDKLMCICVPPESKVEPTPNSEYRCNPIPANHIPPFGENYMMHLYSSPSCVNPLQVAVYNQIPKRTCGQLMVRPENVSEGWGLHFREGWHLVKIWALICSLFVGGSLIFGVLYSVLKKDVQSAFGIASYLVTTATVGLGYLAIRSR</sequence>
<gene>
    <name evidence="2" type="ORF">B0J11DRAFT_301482</name>
</gene>